<name>A0ABU5XQV8_9MYCO</name>
<sequence>MTPAHTGEHPPPVHETPASIPLHRRAELRALHAAATGGKWVAVQDLHGVNAIAVAGFERSRQIADVLGAGADYGLANARCIAAAVNALPEVLEALEAVEAECAALRARLASAHEDANNR</sequence>
<protein>
    <submittedName>
        <fullName evidence="2">Uncharacterized protein</fullName>
    </submittedName>
</protein>
<evidence type="ECO:0000256" key="1">
    <source>
        <dbReference type="SAM" id="Coils"/>
    </source>
</evidence>
<evidence type="ECO:0000313" key="3">
    <source>
        <dbReference type="Proteomes" id="UP001299596"/>
    </source>
</evidence>
<reference evidence="2 3" key="1">
    <citation type="submission" date="2023-12" db="EMBL/GenBank/DDBJ databases">
        <title>Description of new species of Mycobacterium terrae complex isolated from sewage at the Sao Paulo Zoological Park Foundation in Brazil.</title>
        <authorList>
            <person name="Romagnoli C.L."/>
            <person name="Conceicao E.C."/>
            <person name="Machado E."/>
            <person name="Barreto L.B.P.F."/>
            <person name="Sharma A."/>
            <person name="Silva N.M."/>
            <person name="Marques L.E."/>
            <person name="Juliana M.A."/>
            <person name="Lourenco M.C.S."/>
            <person name="Digiampietri L.A."/>
            <person name="Suffys P.N."/>
            <person name="Viana-Niero C."/>
        </authorList>
    </citation>
    <scope>NUCLEOTIDE SEQUENCE [LARGE SCALE GENOMIC DNA]</scope>
    <source>
        <strain evidence="2 3">MYC098</strain>
    </source>
</reference>
<organism evidence="2 3">
    <name type="scientific">[Mycobacterium] crassicus</name>
    <dbReference type="NCBI Taxonomy" id="2872309"/>
    <lineage>
        <taxon>Bacteria</taxon>
        <taxon>Bacillati</taxon>
        <taxon>Actinomycetota</taxon>
        <taxon>Actinomycetes</taxon>
        <taxon>Mycobacteriales</taxon>
        <taxon>Mycobacteriaceae</taxon>
        <taxon>Mycolicibacter</taxon>
    </lineage>
</organism>
<dbReference type="EMBL" id="JAYJJR010000016">
    <property type="protein sequence ID" value="MEB3023471.1"/>
    <property type="molecule type" value="Genomic_DNA"/>
</dbReference>
<keyword evidence="1" id="KW-0175">Coiled coil</keyword>
<proteinExistence type="predicted"/>
<feature type="coiled-coil region" evidence="1">
    <location>
        <begin position="88"/>
        <end position="115"/>
    </location>
</feature>
<dbReference type="Proteomes" id="UP001299596">
    <property type="component" value="Unassembled WGS sequence"/>
</dbReference>
<keyword evidence="3" id="KW-1185">Reference proteome</keyword>
<comment type="caution">
    <text evidence="2">The sequence shown here is derived from an EMBL/GenBank/DDBJ whole genome shotgun (WGS) entry which is preliminary data.</text>
</comment>
<dbReference type="RefSeq" id="WP_329780572.1">
    <property type="nucleotide sequence ID" value="NZ_JAYJJR010000016.1"/>
</dbReference>
<accession>A0ABU5XQV8</accession>
<gene>
    <name evidence="2" type="ORF">K6T79_20820</name>
</gene>
<evidence type="ECO:0000313" key="2">
    <source>
        <dbReference type="EMBL" id="MEB3023471.1"/>
    </source>
</evidence>